<accession>A0A142BTW0</accession>
<reference evidence="1" key="1">
    <citation type="submission" date="2015-12" db="EMBL/GenBank/DDBJ databases">
        <authorList>
            <person name="Shamseldin A."/>
            <person name="Moawad H."/>
            <person name="Abd El-Rahim W.M."/>
            <person name="Sadowsky M.J."/>
        </authorList>
    </citation>
    <scope>NUCLEOTIDE SEQUENCE</scope>
</reference>
<dbReference type="EMBL" id="KU221505">
    <property type="protein sequence ID" value="AMP41548.1"/>
    <property type="molecule type" value="Genomic_DNA"/>
</dbReference>
<dbReference type="AlphaFoldDB" id="A0A142BTW0"/>
<evidence type="ECO:0000313" key="1">
    <source>
        <dbReference type="EMBL" id="AMP41548.1"/>
    </source>
</evidence>
<proteinExistence type="predicted"/>
<sequence length="123" mass="13638">MNYRLSIYCDKSDGLTPPVISRIVIIDAYSYTHAELKAFKQAASDVFAQMHVIVLMDSNDNVDFDVQCASIDFCNPFPIDPDLIVSKVKGLLDSKDSGNSQSPPPPKDDDTLLNNLRGFLNLK</sequence>
<protein>
    <submittedName>
        <fullName evidence="1">Uncharacterized protein</fullName>
    </submittedName>
</protein>
<name>A0A142BTW0_9BACT</name>
<organism evidence="1">
    <name type="scientific">uncultured Nitrospirota bacterium</name>
    <dbReference type="NCBI Taxonomy" id="170969"/>
    <lineage>
        <taxon>Bacteria</taxon>
        <taxon>Pseudomonadati</taxon>
        <taxon>Nitrospirota</taxon>
        <taxon>environmental samples</taxon>
    </lineage>
</organism>